<keyword evidence="2" id="KW-0012">Acyltransferase</keyword>
<accession>A0A844LWU1</accession>
<evidence type="ECO:0000259" key="3">
    <source>
        <dbReference type="PROSITE" id="PS51186"/>
    </source>
</evidence>
<name>A0A844LWU1_9GAMM</name>
<dbReference type="PANTHER" id="PTHR43420:SF44">
    <property type="entry name" value="ACETYLTRANSFERASE YPEA"/>
    <property type="match status" value="1"/>
</dbReference>
<dbReference type="GO" id="GO:0016747">
    <property type="term" value="F:acyltransferase activity, transferring groups other than amino-acyl groups"/>
    <property type="evidence" value="ECO:0007669"/>
    <property type="project" value="InterPro"/>
</dbReference>
<feature type="domain" description="N-acetyltransferase" evidence="3">
    <location>
        <begin position="29"/>
        <end position="183"/>
    </location>
</feature>
<dbReference type="InterPro" id="IPR016181">
    <property type="entry name" value="Acyl_CoA_acyltransferase"/>
</dbReference>
<organism evidence="4 5">
    <name type="scientific">Psychrobacter sanguinis</name>
    <dbReference type="NCBI Taxonomy" id="861445"/>
    <lineage>
        <taxon>Bacteria</taxon>
        <taxon>Pseudomonadati</taxon>
        <taxon>Pseudomonadota</taxon>
        <taxon>Gammaproteobacteria</taxon>
        <taxon>Moraxellales</taxon>
        <taxon>Moraxellaceae</taxon>
        <taxon>Psychrobacter</taxon>
    </lineage>
</organism>
<dbReference type="OrthoDB" id="9796919at2"/>
<dbReference type="InterPro" id="IPR000182">
    <property type="entry name" value="GNAT_dom"/>
</dbReference>
<protein>
    <submittedName>
        <fullName evidence="4">GNAT family N-acetyltransferase</fullName>
    </submittedName>
</protein>
<evidence type="ECO:0000313" key="4">
    <source>
        <dbReference type="EMBL" id="MUG31204.1"/>
    </source>
</evidence>
<reference evidence="4 5" key="1">
    <citation type="journal article" date="2019" name="PLoS ONE">
        <title>Pup mortality in New Zealand sea lions (Phocarctos hookeri) at Enderby Island, Auckland Islands, 2013-18.</title>
        <authorList>
            <person name="Michael S.A."/>
            <person name="Hayman D.T.S."/>
            <person name="Gray R."/>
            <person name="Zhang J."/>
            <person name="Rogers L."/>
            <person name="Roe W.D."/>
        </authorList>
    </citation>
    <scope>NUCLEOTIDE SEQUENCE [LARGE SCALE GENOMIC DNA]</scope>
    <source>
        <strain evidence="4 5">SM868</strain>
    </source>
</reference>
<dbReference type="CDD" id="cd04301">
    <property type="entry name" value="NAT_SF"/>
    <property type="match status" value="1"/>
</dbReference>
<dbReference type="PROSITE" id="PS51186">
    <property type="entry name" value="GNAT"/>
    <property type="match status" value="1"/>
</dbReference>
<keyword evidence="5" id="KW-1185">Reference proteome</keyword>
<dbReference type="PANTHER" id="PTHR43420">
    <property type="entry name" value="ACETYLTRANSFERASE"/>
    <property type="match status" value="1"/>
</dbReference>
<dbReference type="EMBL" id="WFKQ01000001">
    <property type="protein sequence ID" value="MUG31204.1"/>
    <property type="molecule type" value="Genomic_DNA"/>
</dbReference>
<comment type="caution">
    <text evidence="4">The sequence shown here is derived from an EMBL/GenBank/DDBJ whole genome shotgun (WGS) entry which is preliminary data.</text>
</comment>
<dbReference type="AlphaFoldDB" id="A0A844LWU1"/>
<sequence>MPMNRPVSIVPVKNTAQAADWVKQIAEIERLVQLQDAWDEQSVTKLLHQDINHGWVVITEEKLEDNGSSKQTSPQATPQTVTVAYCLVSTVFETAEILRIGTHPDFQRRGYAQSLIEQLIAQMPDKGLDSILLEVRADNEGAIRLYQKMGFEVIHTRKGYYTSSKPSGETERCDALIMQYTRA</sequence>
<keyword evidence="1 4" id="KW-0808">Transferase</keyword>
<evidence type="ECO:0000313" key="5">
    <source>
        <dbReference type="Proteomes" id="UP000442109"/>
    </source>
</evidence>
<dbReference type="Pfam" id="PF00583">
    <property type="entry name" value="Acetyltransf_1"/>
    <property type="match status" value="1"/>
</dbReference>
<dbReference type="Proteomes" id="UP000442109">
    <property type="component" value="Unassembled WGS sequence"/>
</dbReference>
<dbReference type="InterPro" id="IPR050680">
    <property type="entry name" value="YpeA/RimI_acetyltransf"/>
</dbReference>
<evidence type="ECO:0000256" key="2">
    <source>
        <dbReference type="ARBA" id="ARBA00023315"/>
    </source>
</evidence>
<evidence type="ECO:0000256" key="1">
    <source>
        <dbReference type="ARBA" id="ARBA00022679"/>
    </source>
</evidence>
<gene>
    <name evidence="4" type="ORF">GB996_00150</name>
</gene>
<dbReference type="Gene3D" id="3.40.630.30">
    <property type="match status" value="1"/>
</dbReference>
<dbReference type="SUPFAM" id="SSF55729">
    <property type="entry name" value="Acyl-CoA N-acyltransferases (Nat)"/>
    <property type="match status" value="1"/>
</dbReference>
<proteinExistence type="predicted"/>